<evidence type="ECO:0000256" key="14">
    <source>
        <dbReference type="ARBA" id="ARBA00049255"/>
    </source>
</evidence>
<keyword evidence="4 15" id="KW-0963">Cytoplasm</keyword>
<dbReference type="GO" id="GO:0006432">
    <property type="term" value="P:phenylalanyl-tRNA aminoacylation"/>
    <property type="evidence" value="ECO:0007669"/>
    <property type="project" value="UniProtKB-UniRule"/>
</dbReference>
<dbReference type="GO" id="GO:0000049">
    <property type="term" value="F:tRNA binding"/>
    <property type="evidence" value="ECO:0007669"/>
    <property type="project" value="UniProtKB-UniRule"/>
</dbReference>
<dbReference type="InterPro" id="IPR005147">
    <property type="entry name" value="tRNA_synthase_B5-dom"/>
</dbReference>
<dbReference type="SMART" id="SM00896">
    <property type="entry name" value="FDX-ACB"/>
    <property type="match status" value="1"/>
</dbReference>
<dbReference type="OrthoDB" id="9805455at2"/>
<keyword evidence="8 15" id="KW-0547">Nucleotide-binding</keyword>
<dbReference type="GO" id="GO:0009328">
    <property type="term" value="C:phenylalanine-tRNA ligase complex"/>
    <property type="evidence" value="ECO:0007669"/>
    <property type="project" value="TreeGrafter"/>
</dbReference>
<dbReference type="SUPFAM" id="SSF56037">
    <property type="entry name" value="PheT/TilS domain"/>
    <property type="match status" value="1"/>
</dbReference>
<dbReference type="InterPro" id="IPR012340">
    <property type="entry name" value="NA-bd_OB-fold"/>
</dbReference>
<protein>
    <recommendedName>
        <fullName evidence="15">Phenylalanine--tRNA ligase beta subunit</fullName>
        <ecNumber evidence="15">6.1.1.20</ecNumber>
    </recommendedName>
    <alternativeName>
        <fullName evidence="15">Phenylalanyl-tRNA synthetase beta subunit</fullName>
        <shortName evidence="15">PheRS</shortName>
    </alternativeName>
</protein>
<dbReference type="InterPro" id="IPR041616">
    <property type="entry name" value="PheRS_beta_core"/>
</dbReference>
<dbReference type="InterPro" id="IPR009061">
    <property type="entry name" value="DNA-bd_dom_put_sf"/>
</dbReference>
<comment type="cofactor">
    <cofactor evidence="15">
        <name>Mg(2+)</name>
        <dbReference type="ChEBI" id="CHEBI:18420"/>
    </cofactor>
    <text evidence="15">Binds 2 magnesium ions per tetramer.</text>
</comment>
<dbReference type="AlphaFoldDB" id="A0A916R879"/>
<evidence type="ECO:0000256" key="2">
    <source>
        <dbReference type="ARBA" id="ARBA00008653"/>
    </source>
</evidence>
<dbReference type="NCBIfam" id="NF045760">
    <property type="entry name" value="YtpR"/>
    <property type="match status" value="1"/>
</dbReference>
<evidence type="ECO:0000313" key="21">
    <source>
        <dbReference type="Proteomes" id="UP000596977"/>
    </source>
</evidence>
<evidence type="ECO:0000256" key="13">
    <source>
        <dbReference type="ARBA" id="ARBA00023146"/>
    </source>
</evidence>
<dbReference type="InterPro" id="IPR020825">
    <property type="entry name" value="Phe-tRNA_synthase-like_B3/B4"/>
</dbReference>
<keyword evidence="21" id="KW-1185">Reference proteome</keyword>
<dbReference type="SUPFAM" id="SSF46955">
    <property type="entry name" value="Putative DNA-binding domain"/>
    <property type="match status" value="1"/>
</dbReference>
<dbReference type="Gene3D" id="2.40.50.140">
    <property type="entry name" value="Nucleic acid-binding proteins"/>
    <property type="match status" value="1"/>
</dbReference>
<sequence length="808" mass="86405">MKFTIEWLKEHLETDATNAEIIDTLTMIGLEVEEVIDQGARLKDFVVAHVVSAEQHPNADKLRVCKVDAGTGELIDVVCGAPNARTGMKAVFAPVGTYIPGSGFTLGKGNIRGQASNGMLCSGRELEISDDHNGIIELPEDAPVGISYPDYAGMNDVVIDVAITPNRGDCAGVRGIARDLAATGIGNFKDPVIKPVPSDAGPSPIPPLPHRFSEGEPKAIRKFAGRLIKGVKNGPSPQWLQDRLRAVGLRPINRLADITNLISMGWGRPLHAYDADKLVGEIHLRNARSGERLEGLDDKTHSLDETMCVIADDSGPLCLGGILGGEPSSCTDETVNIFMECASWDPELIAQTGRKTGIVSDARYRLERSVDPQLTEPGLELATKWVIDLCGGQACEPVISGEDVIPEPVIDFPLHEVTRLTGLKLGLPEIKTVLSRLGFWVSGSGDFVKVAVPSWRPDVTIKADLVEEVMRIVGVNRVPVEPLPRLSGVAPKMLTPIQNRRRLTRRTLATRGMNEAVTWSFISSELAEKFGGGQAELKLANAIASDMTDMRPSLLPGLLAAATRNQNRGLSDVALFEVGQVFVSDAPDGQRNHATGIRTGTAGIGGAGRHWQGKGEKVGVYDAKADLGAALDAFGVDIDKVQVVAEPADWSHPGRGGRVQLGPKVILGWFGELHPALVVDFDLDGPVAAFVIDLDAIPEPRRKATRAKPALDISSLMAVHRDFAFVMDKNVEAANLLKAARAADKALVADVTVFDVFEGAHVGEGKKSVAIEVTLQPRDKTLTDEDIEAVSSKIVAAVEKATGGTLRG</sequence>
<feature type="binding site" evidence="15">
    <location>
        <position position="468"/>
    </location>
    <ligand>
        <name>Mg(2+)</name>
        <dbReference type="ChEBI" id="CHEBI:18420"/>
        <note>shared with alpha subunit</note>
    </ligand>
</feature>
<dbReference type="FunFam" id="3.30.70.380:FF:000001">
    <property type="entry name" value="Phenylalanine--tRNA ligase beta subunit"/>
    <property type="match status" value="1"/>
</dbReference>
<dbReference type="PROSITE" id="PS51447">
    <property type="entry name" value="FDX_ACB"/>
    <property type="match status" value="1"/>
</dbReference>
<dbReference type="PROSITE" id="PS51483">
    <property type="entry name" value="B5"/>
    <property type="match status" value="1"/>
</dbReference>
<dbReference type="Proteomes" id="UP000596977">
    <property type="component" value="Unassembled WGS sequence"/>
</dbReference>
<evidence type="ECO:0000256" key="9">
    <source>
        <dbReference type="ARBA" id="ARBA00022840"/>
    </source>
</evidence>
<comment type="similarity">
    <text evidence="2 15">Belongs to the phenylalanyl-tRNA synthetase beta subunit family. Type 1 subfamily.</text>
</comment>
<evidence type="ECO:0000313" key="20">
    <source>
        <dbReference type="EMBL" id="GGA41652.1"/>
    </source>
</evidence>
<dbReference type="NCBIfam" id="TIGR00472">
    <property type="entry name" value="pheT_bact"/>
    <property type="match status" value="1"/>
</dbReference>
<evidence type="ECO:0000259" key="17">
    <source>
        <dbReference type="PROSITE" id="PS50886"/>
    </source>
</evidence>
<dbReference type="CDD" id="cd02796">
    <property type="entry name" value="tRNA_bind_bactPheRS"/>
    <property type="match status" value="1"/>
</dbReference>
<comment type="subunit">
    <text evidence="3 15">Tetramer of two alpha and two beta subunits.</text>
</comment>
<evidence type="ECO:0000256" key="7">
    <source>
        <dbReference type="ARBA" id="ARBA00022723"/>
    </source>
</evidence>
<evidence type="ECO:0000256" key="5">
    <source>
        <dbReference type="ARBA" id="ARBA00022555"/>
    </source>
</evidence>
<evidence type="ECO:0000256" key="6">
    <source>
        <dbReference type="ARBA" id="ARBA00022598"/>
    </source>
</evidence>
<dbReference type="Pfam" id="PF03147">
    <property type="entry name" value="FDX-ACB"/>
    <property type="match status" value="1"/>
</dbReference>
<feature type="domain" description="TRNA-binding" evidence="17">
    <location>
        <begin position="39"/>
        <end position="149"/>
    </location>
</feature>
<gene>
    <name evidence="15 20" type="primary">pheT</name>
    <name evidence="20" type="ORF">GCM10011499_09100</name>
</gene>
<evidence type="ECO:0000256" key="8">
    <source>
        <dbReference type="ARBA" id="ARBA00022741"/>
    </source>
</evidence>
<evidence type="ECO:0000256" key="1">
    <source>
        <dbReference type="ARBA" id="ARBA00004496"/>
    </source>
</evidence>
<keyword evidence="10 15" id="KW-0460">Magnesium</keyword>
<dbReference type="GO" id="GO:0000287">
    <property type="term" value="F:magnesium ion binding"/>
    <property type="evidence" value="ECO:0007669"/>
    <property type="project" value="UniProtKB-UniRule"/>
</dbReference>
<keyword evidence="13 15" id="KW-0030">Aminoacyl-tRNA synthetase</keyword>
<dbReference type="HAMAP" id="MF_00283">
    <property type="entry name" value="Phe_tRNA_synth_beta1"/>
    <property type="match status" value="1"/>
</dbReference>
<dbReference type="InterPro" id="IPR045060">
    <property type="entry name" value="Phe-tRNA-ligase_IIc_bsu"/>
</dbReference>
<feature type="binding site" evidence="15">
    <location>
        <position position="464"/>
    </location>
    <ligand>
        <name>Mg(2+)</name>
        <dbReference type="ChEBI" id="CHEBI:18420"/>
        <note>shared with alpha subunit</note>
    </ligand>
</feature>
<keyword evidence="9 15" id="KW-0067">ATP-binding</keyword>
<dbReference type="CDD" id="cd00769">
    <property type="entry name" value="PheRS_beta_core"/>
    <property type="match status" value="1"/>
</dbReference>
<dbReference type="SUPFAM" id="SSF55681">
    <property type="entry name" value="Class II aaRS and biotin synthetases"/>
    <property type="match status" value="1"/>
</dbReference>
<comment type="caution">
    <text evidence="20">The sequence shown here is derived from an EMBL/GenBank/DDBJ whole genome shotgun (WGS) entry which is preliminary data.</text>
</comment>
<feature type="domain" description="B5" evidence="19">
    <location>
        <begin position="405"/>
        <end position="480"/>
    </location>
</feature>
<dbReference type="Gene3D" id="3.30.930.10">
    <property type="entry name" value="Bira Bifunctional Protein, Domain 2"/>
    <property type="match status" value="1"/>
</dbReference>
<dbReference type="Gene3D" id="3.30.70.380">
    <property type="entry name" value="Ferrodoxin-fold anticodon-binding domain"/>
    <property type="match status" value="1"/>
</dbReference>
<dbReference type="Pfam" id="PF01588">
    <property type="entry name" value="tRNA_bind"/>
    <property type="match status" value="1"/>
</dbReference>
<evidence type="ECO:0000256" key="11">
    <source>
        <dbReference type="ARBA" id="ARBA00022884"/>
    </source>
</evidence>
<dbReference type="SMART" id="SM00873">
    <property type="entry name" value="B3_4"/>
    <property type="match status" value="1"/>
</dbReference>
<feature type="binding site" evidence="15">
    <location>
        <position position="467"/>
    </location>
    <ligand>
        <name>Mg(2+)</name>
        <dbReference type="ChEBI" id="CHEBI:18420"/>
        <note>shared with alpha subunit</note>
    </ligand>
</feature>
<dbReference type="EMBL" id="BMKB01000001">
    <property type="protein sequence ID" value="GGA41652.1"/>
    <property type="molecule type" value="Genomic_DNA"/>
</dbReference>
<dbReference type="PROSITE" id="PS50886">
    <property type="entry name" value="TRBD"/>
    <property type="match status" value="1"/>
</dbReference>
<dbReference type="InterPro" id="IPR005146">
    <property type="entry name" value="B3/B4_tRNA-bd"/>
</dbReference>
<keyword evidence="11 16" id="KW-0694">RNA-binding</keyword>
<evidence type="ECO:0000259" key="18">
    <source>
        <dbReference type="PROSITE" id="PS51447"/>
    </source>
</evidence>
<dbReference type="RefSeq" id="WP_127073087.1">
    <property type="nucleotide sequence ID" value="NZ_BMKB01000001.1"/>
</dbReference>
<reference evidence="20 21" key="1">
    <citation type="journal article" date="2014" name="Int. J. Syst. Evol. Microbiol.">
        <title>Complete genome sequence of Corynebacterium casei LMG S-19264T (=DSM 44701T), isolated from a smear-ripened cheese.</title>
        <authorList>
            <consortium name="US DOE Joint Genome Institute (JGI-PGF)"/>
            <person name="Walter F."/>
            <person name="Albersmeier A."/>
            <person name="Kalinowski J."/>
            <person name="Ruckert C."/>
        </authorList>
    </citation>
    <scope>NUCLEOTIDE SEQUENCE [LARGE SCALE GENOMIC DNA]</scope>
    <source>
        <strain evidence="20 21">CGMCC 1.15896</strain>
    </source>
</reference>
<dbReference type="PANTHER" id="PTHR10947">
    <property type="entry name" value="PHENYLALANYL-TRNA SYNTHETASE BETA CHAIN AND LEUCINE-RICH REPEAT-CONTAINING PROTEIN 47"/>
    <property type="match status" value="1"/>
</dbReference>
<dbReference type="FunFam" id="2.40.50.140:FF:000045">
    <property type="entry name" value="Phenylalanine--tRNA ligase beta subunit"/>
    <property type="match status" value="1"/>
</dbReference>
<name>A0A916R879_9HYPH</name>
<feature type="domain" description="FDX-ACB" evidence="18">
    <location>
        <begin position="714"/>
        <end position="807"/>
    </location>
</feature>
<dbReference type="InterPro" id="IPR033714">
    <property type="entry name" value="tRNA_bind_bactPheRS"/>
</dbReference>
<keyword evidence="6 15" id="KW-0436">Ligase</keyword>
<dbReference type="SMART" id="SM00874">
    <property type="entry name" value="B5"/>
    <property type="match status" value="1"/>
</dbReference>
<organism evidence="20 21">
    <name type="scientific">Pelagibacterium lentulum</name>
    <dbReference type="NCBI Taxonomy" id="2029865"/>
    <lineage>
        <taxon>Bacteria</taxon>
        <taxon>Pseudomonadati</taxon>
        <taxon>Pseudomonadota</taxon>
        <taxon>Alphaproteobacteria</taxon>
        <taxon>Hyphomicrobiales</taxon>
        <taxon>Devosiaceae</taxon>
        <taxon>Pelagibacterium</taxon>
    </lineage>
</organism>
<dbReference type="InterPro" id="IPR002547">
    <property type="entry name" value="tRNA-bd_dom"/>
</dbReference>
<dbReference type="GO" id="GO:0004826">
    <property type="term" value="F:phenylalanine-tRNA ligase activity"/>
    <property type="evidence" value="ECO:0007669"/>
    <property type="project" value="UniProtKB-UniRule"/>
</dbReference>
<evidence type="ECO:0000256" key="4">
    <source>
        <dbReference type="ARBA" id="ARBA00022490"/>
    </source>
</evidence>
<evidence type="ECO:0000256" key="3">
    <source>
        <dbReference type="ARBA" id="ARBA00011209"/>
    </source>
</evidence>
<evidence type="ECO:0000256" key="12">
    <source>
        <dbReference type="ARBA" id="ARBA00022917"/>
    </source>
</evidence>
<evidence type="ECO:0000256" key="10">
    <source>
        <dbReference type="ARBA" id="ARBA00022842"/>
    </source>
</evidence>
<dbReference type="SUPFAM" id="SSF50249">
    <property type="entry name" value="Nucleic acid-binding proteins"/>
    <property type="match status" value="1"/>
</dbReference>
<dbReference type="Pfam" id="PF17759">
    <property type="entry name" value="tRNA_synthFbeta"/>
    <property type="match status" value="1"/>
</dbReference>
<dbReference type="GO" id="GO:0005524">
    <property type="term" value="F:ATP binding"/>
    <property type="evidence" value="ECO:0007669"/>
    <property type="project" value="UniProtKB-UniRule"/>
</dbReference>
<dbReference type="InterPro" id="IPR004532">
    <property type="entry name" value="Phe-tRNA-ligase_IIc_bsu_bact"/>
</dbReference>
<evidence type="ECO:0000259" key="19">
    <source>
        <dbReference type="PROSITE" id="PS51483"/>
    </source>
</evidence>
<evidence type="ECO:0000256" key="15">
    <source>
        <dbReference type="HAMAP-Rule" id="MF_00283"/>
    </source>
</evidence>
<dbReference type="InterPro" id="IPR005121">
    <property type="entry name" value="Fdx_antiC-bd"/>
</dbReference>
<accession>A0A916R879</accession>
<dbReference type="EC" id="6.1.1.20" evidence="15"/>
<dbReference type="Gene3D" id="3.30.56.10">
    <property type="match status" value="2"/>
</dbReference>
<comment type="catalytic activity">
    <reaction evidence="14 15">
        <text>tRNA(Phe) + L-phenylalanine + ATP = L-phenylalanyl-tRNA(Phe) + AMP + diphosphate + H(+)</text>
        <dbReference type="Rhea" id="RHEA:19413"/>
        <dbReference type="Rhea" id="RHEA-COMP:9668"/>
        <dbReference type="Rhea" id="RHEA-COMP:9699"/>
        <dbReference type="ChEBI" id="CHEBI:15378"/>
        <dbReference type="ChEBI" id="CHEBI:30616"/>
        <dbReference type="ChEBI" id="CHEBI:33019"/>
        <dbReference type="ChEBI" id="CHEBI:58095"/>
        <dbReference type="ChEBI" id="CHEBI:78442"/>
        <dbReference type="ChEBI" id="CHEBI:78531"/>
        <dbReference type="ChEBI" id="CHEBI:456215"/>
        <dbReference type="EC" id="6.1.1.20"/>
    </reaction>
</comment>
<dbReference type="InterPro" id="IPR045864">
    <property type="entry name" value="aa-tRNA-synth_II/BPL/LPL"/>
</dbReference>
<dbReference type="InterPro" id="IPR036690">
    <property type="entry name" value="Fdx_antiC-bd_sf"/>
</dbReference>
<keyword evidence="12 15" id="KW-0648">Protein biosynthesis</keyword>
<comment type="subcellular location">
    <subcellularLocation>
        <location evidence="1 15">Cytoplasm</location>
    </subcellularLocation>
</comment>
<dbReference type="Gene3D" id="3.50.40.10">
    <property type="entry name" value="Phenylalanyl-trna Synthetase, Chain B, domain 3"/>
    <property type="match status" value="1"/>
</dbReference>
<dbReference type="SUPFAM" id="SSF54991">
    <property type="entry name" value="Anticodon-binding domain of PheRS"/>
    <property type="match status" value="1"/>
</dbReference>
<keyword evidence="5 16" id="KW-0820">tRNA-binding</keyword>
<dbReference type="Pfam" id="PF03484">
    <property type="entry name" value="B5"/>
    <property type="match status" value="1"/>
</dbReference>
<keyword evidence="7 15" id="KW-0479">Metal-binding</keyword>
<dbReference type="Pfam" id="PF03483">
    <property type="entry name" value="B3_4"/>
    <property type="match status" value="1"/>
</dbReference>
<proteinExistence type="inferred from homology"/>
<feature type="binding site" evidence="15">
    <location>
        <position position="458"/>
    </location>
    <ligand>
        <name>Mg(2+)</name>
        <dbReference type="ChEBI" id="CHEBI:18420"/>
        <note>shared with alpha subunit</note>
    </ligand>
</feature>
<dbReference type="PANTHER" id="PTHR10947:SF0">
    <property type="entry name" value="PHENYLALANINE--TRNA LIGASE BETA SUBUNIT"/>
    <property type="match status" value="1"/>
</dbReference>
<evidence type="ECO:0000256" key="16">
    <source>
        <dbReference type="PROSITE-ProRule" id="PRU00209"/>
    </source>
</evidence>